<evidence type="ECO:0000313" key="12">
    <source>
        <dbReference type="Proteomes" id="UP000319148"/>
    </source>
</evidence>
<dbReference type="PANTHER" id="PTHR11496">
    <property type="entry name" value="ALCOHOL DEHYDROGENASE"/>
    <property type="match status" value="1"/>
</dbReference>
<dbReference type="GO" id="GO:0004022">
    <property type="term" value="F:alcohol dehydrogenase (NAD+) activity"/>
    <property type="evidence" value="ECO:0007669"/>
    <property type="project" value="UniProtKB-EC"/>
</dbReference>
<dbReference type="RefSeq" id="WP_139938522.1">
    <property type="nucleotide sequence ID" value="NZ_JBHSYP010000022.1"/>
</dbReference>
<dbReference type="InterPro" id="IPR001670">
    <property type="entry name" value="ADH_Fe/GldA"/>
</dbReference>
<dbReference type="InterPro" id="IPR039697">
    <property type="entry name" value="Alcohol_dehydrogenase_Fe"/>
</dbReference>
<dbReference type="InterPro" id="IPR018211">
    <property type="entry name" value="ADH_Fe_CS"/>
</dbReference>
<evidence type="ECO:0000256" key="8">
    <source>
        <dbReference type="ARBA" id="ARBA00076680"/>
    </source>
</evidence>
<evidence type="ECO:0000259" key="10">
    <source>
        <dbReference type="Pfam" id="PF25137"/>
    </source>
</evidence>
<evidence type="ECO:0000256" key="2">
    <source>
        <dbReference type="ARBA" id="ARBA00007358"/>
    </source>
</evidence>
<dbReference type="InterPro" id="IPR056798">
    <property type="entry name" value="ADH_Fe_C"/>
</dbReference>
<organism evidence="11 12">
    <name type="scientific">Emcibacter nanhaiensis</name>
    <dbReference type="NCBI Taxonomy" id="1505037"/>
    <lineage>
        <taxon>Bacteria</taxon>
        <taxon>Pseudomonadati</taxon>
        <taxon>Pseudomonadota</taxon>
        <taxon>Alphaproteobacteria</taxon>
        <taxon>Emcibacterales</taxon>
        <taxon>Emcibacteraceae</taxon>
        <taxon>Emcibacter</taxon>
    </lineage>
</organism>
<evidence type="ECO:0000256" key="1">
    <source>
        <dbReference type="ARBA" id="ARBA00001962"/>
    </source>
</evidence>
<dbReference type="SUPFAM" id="SSF56796">
    <property type="entry name" value="Dehydroquinate synthase-like"/>
    <property type="match status" value="1"/>
</dbReference>
<dbReference type="AlphaFoldDB" id="A0A501PTU1"/>
<dbReference type="Gene3D" id="1.20.1090.10">
    <property type="entry name" value="Dehydroquinate synthase-like - alpha domain"/>
    <property type="match status" value="1"/>
</dbReference>
<proteinExistence type="inferred from homology"/>
<evidence type="ECO:0000256" key="4">
    <source>
        <dbReference type="ARBA" id="ARBA00023027"/>
    </source>
</evidence>
<keyword evidence="3" id="KW-0560">Oxidoreductase</keyword>
<feature type="domain" description="Alcohol dehydrogenase iron-type/glycerol dehydrogenase GldA" evidence="9">
    <location>
        <begin position="12"/>
        <end position="176"/>
    </location>
</feature>
<feature type="domain" description="Fe-containing alcohol dehydrogenase-like C-terminal" evidence="10">
    <location>
        <begin position="188"/>
        <end position="383"/>
    </location>
</feature>
<comment type="caution">
    <text evidence="11">The sequence shown here is derived from an EMBL/GenBank/DDBJ whole genome shotgun (WGS) entry which is preliminary data.</text>
</comment>
<dbReference type="EMBL" id="VFIY01000004">
    <property type="protein sequence ID" value="TPD63206.1"/>
    <property type="molecule type" value="Genomic_DNA"/>
</dbReference>
<evidence type="ECO:0000313" key="11">
    <source>
        <dbReference type="EMBL" id="TPD63206.1"/>
    </source>
</evidence>
<sequence length="383" mass="40277">MTGFDFISVNSVLTEDGAASRLGTLLKERFAAKKVMVVTDAGLVRAGLLEDVLKSLENESIAANVFSGVLADPSENVVDAAVEEARTQDADVIVGFGGGSSMDVAKLVAILSPGEQKLQDIYGIGNVKSRALKLVQIPTTAGTGSEVTPISIITAAGDVKMGVVDPHLLADLAILDATLTLGLPSHITAATGIDAMVHAIEAYTSAVKKNPISDALAIGALKLLGGNIVEACTNGGNLDARRAMLLGAQMAGTAFTNAPVAGVHALAYPLGGRFHIPHGLSNSLVLPHMLRFNAPVASALYSELAQSLDLDGQSDSARTEAFIEWLEKIADTVGIERRLRELNIGQEHLDMLAEDAMLQTRLLVNNPRKVTLEDARKIYQAAW</sequence>
<evidence type="ECO:0000256" key="7">
    <source>
        <dbReference type="ARBA" id="ARBA00074848"/>
    </source>
</evidence>
<accession>A0A501PTU1</accession>
<comment type="cofactor">
    <cofactor evidence="1">
        <name>Fe cation</name>
        <dbReference type="ChEBI" id="CHEBI:24875"/>
    </cofactor>
</comment>
<evidence type="ECO:0000259" key="9">
    <source>
        <dbReference type="Pfam" id="PF00465"/>
    </source>
</evidence>
<dbReference type="Pfam" id="PF25137">
    <property type="entry name" value="ADH_Fe_C"/>
    <property type="match status" value="1"/>
</dbReference>
<dbReference type="Proteomes" id="UP000319148">
    <property type="component" value="Unassembled WGS sequence"/>
</dbReference>
<keyword evidence="4" id="KW-0520">NAD</keyword>
<name>A0A501PTU1_9PROT</name>
<dbReference type="FunFam" id="3.40.50.1970:FF:000003">
    <property type="entry name" value="Alcohol dehydrogenase, iron-containing"/>
    <property type="match status" value="1"/>
</dbReference>
<evidence type="ECO:0000256" key="6">
    <source>
        <dbReference type="ARBA" id="ARBA00049243"/>
    </source>
</evidence>
<evidence type="ECO:0000256" key="5">
    <source>
        <dbReference type="ARBA" id="ARBA00049164"/>
    </source>
</evidence>
<dbReference type="FunFam" id="1.20.1090.10:FF:000001">
    <property type="entry name" value="Aldehyde-alcohol dehydrogenase"/>
    <property type="match status" value="1"/>
</dbReference>
<comment type="catalytic activity">
    <reaction evidence="5">
        <text>a secondary alcohol + NAD(+) = a ketone + NADH + H(+)</text>
        <dbReference type="Rhea" id="RHEA:10740"/>
        <dbReference type="ChEBI" id="CHEBI:15378"/>
        <dbReference type="ChEBI" id="CHEBI:17087"/>
        <dbReference type="ChEBI" id="CHEBI:35681"/>
        <dbReference type="ChEBI" id="CHEBI:57540"/>
        <dbReference type="ChEBI" id="CHEBI:57945"/>
        <dbReference type="EC" id="1.1.1.1"/>
    </reaction>
</comment>
<keyword evidence="12" id="KW-1185">Reference proteome</keyword>
<dbReference type="PROSITE" id="PS00913">
    <property type="entry name" value="ADH_IRON_1"/>
    <property type="match status" value="1"/>
</dbReference>
<protein>
    <recommendedName>
        <fullName evidence="7">Alcohol dehydrogenase 2</fullName>
    </recommendedName>
    <alternativeName>
        <fullName evidence="8">Alcohol dehydrogenase II</fullName>
    </alternativeName>
</protein>
<dbReference type="PANTHER" id="PTHR11496:SF102">
    <property type="entry name" value="ALCOHOL DEHYDROGENASE 4"/>
    <property type="match status" value="1"/>
</dbReference>
<comment type="catalytic activity">
    <reaction evidence="6">
        <text>a primary alcohol + NAD(+) = an aldehyde + NADH + H(+)</text>
        <dbReference type="Rhea" id="RHEA:10736"/>
        <dbReference type="ChEBI" id="CHEBI:15378"/>
        <dbReference type="ChEBI" id="CHEBI:15734"/>
        <dbReference type="ChEBI" id="CHEBI:17478"/>
        <dbReference type="ChEBI" id="CHEBI:57540"/>
        <dbReference type="ChEBI" id="CHEBI:57945"/>
        <dbReference type="EC" id="1.1.1.1"/>
    </reaction>
</comment>
<reference evidence="12" key="1">
    <citation type="submission" date="2019-06" db="EMBL/GenBank/DDBJ databases">
        <title>The complete genome of Emcibacter congregatus ZYLT.</title>
        <authorList>
            <person name="Zhao Z."/>
        </authorList>
    </citation>
    <scope>NUCLEOTIDE SEQUENCE [LARGE SCALE GENOMIC DNA]</scope>
    <source>
        <strain evidence="12">MCCC 1A06723</strain>
    </source>
</reference>
<dbReference type="GO" id="GO:0046872">
    <property type="term" value="F:metal ion binding"/>
    <property type="evidence" value="ECO:0007669"/>
    <property type="project" value="InterPro"/>
</dbReference>
<dbReference type="Pfam" id="PF00465">
    <property type="entry name" value="Fe-ADH"/>
    <property type="match status" value="1"/>
</dbReference>
<evidence type="ECO:0000256" key="3">
    <source>
        <dbReference type="ARBA" id="ARBA00023002"/>
    </source>
</evidence>
<comment type="similarity">
    <text evidence="2">Belongs to the iron-containing alcohol dehydrogenase family.</text>
</comment>
<dbReference type="OrthoDB" id="9815791at2"/>
<gene>
    <name evidence="11" type="ORF">FIV46_03790</name>
</gene>
<dbReference type="CDD" id="cd08193">
    <property type="entry name" value="HVD"/>
    <property type="match status" value="1"/>
</dbReference>
<dbReference type="Gene3D" id="3.40.50.1970">
    <property type="match status" value="1"/>
</dbReference>